<comment type="similarity">
    <text evidence="1">Belongs to the 'GDSL' lipolytic enzyme family.</text>
</comment>
<evidence type="ECO:0000256" key="2">
    <source>
        <dbReference type="SAM" id="SignalP"/>
    </source>
</evidence>
<dbReference type="InterPro" id="IPR050592">
    <property type="entry name" value="GDSL_lipolytic_enzyme"/>
</dbReference>
<dbReference type="InterPro" id="IPR035669">
    <property type="entry name" value="SGNH_plant_lipase-like"/>
</dbReference>
<dbReference type="AlphaFoldDB" id="A0A8X7UAL7"/>
<dbReference type="SUPFAM" id="SSF52266">
    <property type="entry name" value="SGNH hydrolase"/>
    <property type="match status" value="1"/>
</dbReference>
<proteinExistence type="inferred from homology"/>
<organism evidence="3 4">
    <name type="scientific">Brassica carinata</name>
    <name type="common">Ethiopian mustard</name>
    <name type="synonym">Abyssinian cabbage</name>
    <dbReference type="NCBI Taxonomy" id="52824"/>
    <lineage>
        <taxon>Eukaryota</taxon>
        <taxon>Viridiplantae</taxon>
        <taxon>Streptophyta</taxon>
        <taxon>Embryophyta</taxon>
        <taxon>Tracheophyta</taxon>
        <taxon>Spermatophyta</taxon>
        <taxon>Magnoliopsida</taxon>
        <taxon>eudicotyledons</taxon>
        <taxon>Gunneridae</taxon>
        <taxon>Pentapetalae</taxon>
        <taxon>rosids</taxon>
        <taxon>malvids</taxon>
        <taxon>Brassicales</taxon>
        <taxon>Brassicaceae</taxon>
        <taxon>Brassiceae</taxon>
        <taxon>Brassica</taxon>
    </lineage>
</organism>
<evidence type="ECO:0000313" key="4">
    <source>
        <dbReference type="Proteomes" id="UP000886595"/>
    </source>
</evidence>
<keyword evidence="4" id="KW-1185">Reference proteome</keyword>
<gene>
    <name evidence="3" type="ORF">Bca52824_063736</name>
</gene>
<dbReference type="GO" id="GO:0005576">
    <property type="term" value="C:extracellular region"/>
    <property type="evidence" value="ECO:0007669"/>
    <property type="project" value="TreeGrafter"/>
</dbReference>
<protein>
    <recommendedName>
        <fullName evidence="5">GDSL esterase/lipase</fullName>
    </recommendedName>
</protein>
<dbReference type="Pfam" id="PF00657">
    <property type="entry name" value="Lipase_GDSL"/>
    <property type="match status" value="1"/>
</dbReference>
<dbReference type="PROSITE" id="PS01098">
    <property type="entry name" value="LIPASE_GDSL_SER"/>
    <property type="match status" value="1"/>
</dbReference>
<dbReference type="PANTHER" id="PTHR45642:SF52">
    <property type="entry name" value="GDSL-LIKE LIPASE_ACYLHYDROLASE"/>
    <property type="match status" value="1"/>
</dbReference>
<comment type="caution">
    <text evidence="3">The sequence shown here is derived from an EMBL/GenBank/DDBJ whole genome shotgun (WGS) entry which is preliminary data.</text>
</comment>
<dbReference type="CDD" id="cd01837">
    <property type="entry name" value="SGNH_plant_lipase_like"/>
    <property type="match status" value="1"/>
</dbReference>
<name>A0A8X7UAL7_BRACI</name>
<evidence type="ECO:0000313" key="3">
    <source>
        <dbReference type="EMBL" id="KAG2269181.1"/>
    </source>
</evidence>
<evidence type="ECO:0000256" key="1">
    <source>
        <dbReference type="ARBA" id="ARBA00008668"/>
    </source>
</evidence>
<dbReference type="OrthoDB" id="1600564at2759"/>
<keyword evidence="2" id="KW-0732">Signal</keyword>
<dbReference type="Gene3D" id="3.40.50.1110">
    <property type="entry name" value="SGNH hydrolase"/>
    <property type="match status" value="1"/>
</dbReference>
<sequence length="323" mass="35196">MLLALALSFVCLFSVGHAQELSGNARVSALFAFGDSMLDTGNNNNLRTLTKCNFFPYGRDFAGGKATGRFGNGRVFSDLIAEGLSLKTLLPAYRDPNLSNNDLSTGVCFASGGSGLDERTASSQGVIWVTDQVKDFKEYVTRLNGVVGEQTNALISNAVYLISAGNNDLAITFATGRAQSTISDYTDLMVTWTDNLLKSLYDTGARKSKRRGWKFLKVCAYPANQWADTFNKKLAAKLNNLGTTLPGSKFVYVDMYNSLLDLINNPQASGFIDAADGCYMPTISPVPCPDASRYVFWDIGHPSEKSYQTISPKIIEELKEKLA</sequence>
<dbReference type="InterPro" id="IPR001087">
    <property type="entry name" value="GDSL"/>
</dbReference>
<accession>A0A8X7UAL7</accession>
<evidence type="ECO:0008006" key="5">
    <source>
        <dbReference type="Google" id="ProtNLM"/>
    </source>
</evidence>
<feature type="chain" id="PRO_5036455506" description="GDSL esterase/lipase" evidence="2">
    <location>
        <begin position="19"/>
        <end position="323"/>
    </location>
</feature>
<dbReference type="PANTHER" id="PTHR45642">
    <property type="entry name" value="GDSL ESTERASE/LIPASE EXL3"/>
    <property type="match status" value="1"/>
</dbReference>
<dbReference type="InterPro" id="IPR008265">
    <property type="entry name" value="Lipase_GDSL_AS"/>
</dbReference>
<reference evidence="3 4" key="1">
    <citation type="submission" date="2020-02" db="EMBL/GenBank/DDBJ databases">
        <authorList>
            <person name="Ma Q."/>
            <person name="Huang Y."/>
            <person name="Song X."/>
            <person name="Pei D."/>
        </authorList>
    </citation>
    <scope>NUCLEOTIDE SEQUENCE [LARGE SCALE GENOMIC DNA]</scope>
    <source>
        <strain evidence="3">Sxm20200214</strain>
        <tissue evidence="3">Leaf</tissue>
    </source>
</reference>
<dbReference type="EMBL" id="JAAMPC010000013">
    <property type="protein sequence ID" value="KAG2269181.1"/>
    <property type="molecule type" value="Genomic_DNA"/>
</dbReference>
<dbReference type="InterPro" id="IPR036514">
    <property type="entry name" value="SGNH_hydro_sf"/>
</dbReference>
<dbReference type="GO" id="GO:0006629">
    <property type="term" value="P:lipid metabolic process"/>
    <property type="evidence" value="ECO:0007669"/>
    <property type="project" value="InterPro"/>
</dbReference>
<dbReference type="GO" id="GO:0016298">
    <property type="term" value="F:lipase activity"/>
    <property type="evidence" value="ECO:0007669"/>
    <property type="project" value="InterPro"/>
</dbReference>
<dbReference type="Proteomes" id="UP000886595">
    <property type="component" value="Unassembled WGS sequence"/>
</dbReference>
<feature type="signal peptide" evidence="2">
    <location>
        <begin position="1"/>
        <end position="18"/>
    </location>
</feature>